<dbReference type="EMBL" id="MVBK01000018">
    <property type="protein sequence ID" value="OOG27674.1"/>
    <property type="molecule type" value="Genomic_DNA"/>
</dbReference>
<dbReference type="AlphaFoldDB" id="A0A1V3NRN6"/>
<comment type="caution">
    <text evidence="2">The sequence shown here is derived from an EMBL/GenBank/DDBJ whole genome shotgun (WGS) entry which is preliminary data.</text>
</comment>
<name>A0A1V3NRN6_9GAMM</name>
<keyword evidence="3" id="KW-1185">Reference proteome</keyword>
<evidence type="ECO:0000313" key="2">
    <source>
        <dbReference type="EMBL" id="OOG27674.1"/>
    </source>
</evidence>
<protein>
    <recommendedName>
        <fullName evidence="4">Peptidase M41 domain-containing protein</fullName>
    </recommendedName>
</protein>
<dbReference type="Proteomes" id="UP000189462">
    <property type="component" value="Unassembled WGS sequence"/>
</dbReference>
<evidence type="ECO:0000256" key="1">
    <source>
        <dbReference type="SAM" id="MobiDB-lite"/>
    </source>
</evidence>
<evidence type="ECO:0008006" key="4">
    <source>
        <dbReference type="Google" id="ProtNLM"/>
    </source>
</evidence>
<organism evidence="2 3">
    <name type="scientific">Thioalkalivibrio denitrificans</name>
    <dbReference type="NCBI Taxonomy" id="108003"/>
    <lineage>
        <taxon>Bacteria</taxon>
        <taxon>Pseudomonadati</taxon>
        <taxon>Pseudomonadota</taxon>
        <taxon>Gammaproteobacteria</taxon>
        <taxon>Chromatiales</taxon>
        <taxon>Ectothiorhodospiraceae</taxon>
        <taxon>Thioalkalivibrio</taxon>
    </lineage>
</organism>
<dbReference type="STRING" id="108003.B1C78_03215"/>
<proteinExistence type="predicted"/>
<sequence length="230" mass="25179">MVNEWRAWPEYARDRHTLSVHEAAHLVVGLVTSSWQEDRRAVVYDTDDGAGGQVEPAVPGPPPTRTLEEALAPVAVPIHPQLQYLATLRAATYLAGYAAEARLHGFADQVSGPPSAINGSEDARCARIWLRFAWPDERIRPMWRAWTMADALTKDHWAWIRRVAAVIAAHGECDTATAQTLCCKAISDSGFCRVWHRASGVGVPPERGTSGRGHPHRGTVPPISSGGRRD</sequence>
<gene>
    <name evidence="2" type="ORF">B1C78_03215</name>
</gene>
<reference evidence="2 3" key="1">
    <citation type="submission" date="2017-02" db="EMBL/GenBank/DDBJ databases">
        <title>Genomic diversity within the haloalkaliphilic genus Thioalkalivibrio.</title>
        <authorList>
            <person name="Ahn A.-C."/>
            <person name="Meier-Kolthoff J."/>
            <person name="Overmars L."/>
            <person name="Richter M."/>
            <person name="Woyke T."/>
            <person name="Sorokin D.Y."/>
            <person name="Muyzer G."/>
        </authorList>
    </citation>
    <scope>NUCLEOTIDE SEQUENCE [LARGE SCALE GENOMIC DNA]</scope>
    <source>
        <strain evidence="2 3">ALJD</strain>
    </source>
</reference>
<feature type="region of interest" description="Disordered" evidence="1">
    <location>
        <begin position="202"/>
        <end position="230"/>
    </location>
</feature>
<accession>A0A1V3NRN6</accession>
<evidence type="ECO:0000313" key="3">
    <source>
        <dbReference type="Proteomes" id="UP000189462"/>
    </source>
</evidence>